<dbReference type="OrthoDB" id="3636801at2759"/>
<dbReference type="AlphaFoldDB" id="A0A9P4IJ30"/>
<proteinExistence type="predicted"/>
<name>A0A9P4IJ30_9PEZI</name>
<gene>
    <name evidence="1" type="ORF">NA57DRAFT_54981</name>
</gene>
<keyword evidence="2" id="KW-1185">Reference proteome</keyword>
<dbReference type="EMBL" id="ML978124">
    <property type="protein sequence ID" value="KAF2100908.1"/>
    <property type="molecule type" value="Genomic_DNA"/>
</dbReference>
<protein>
    <submittedName>
        <fullName evidence="1">Uncharacterized protein</fullName>
    </submittedName>
</protein>
<evidence type="ECO:0000313" key="2">
    <source>
        <dbReference type="Proteomes" id="UP000799772"/>
    </source>
</evidence>
<dbReference type="Proteomes" id="UP000799772">
    <property type="component" value="Unassembled WGS sequence"/>
</dbReference>
<evidence type="ECO:0000313" key="1">
    <source>
        <dbReference type="EMBL" id="KAF2100908.1"/>
    </source>
</evidence>
<comment type="caution">
    <text evidence="1">The sequence shown here is derived from an EMBL/GenBank/DDBJ whole genome shotgun (WGS) entry which is preliminary data.</text>
</comment>
<accession>A0A9P4IJ30</accession>
<reference evidence="1" key="1">
    <citation type="journal article" date="2020" name="Stud. Mycol.">
        <title>101 Dothideomycetes genomes: a test case for predicting lifestyles and emergence of pathogens.</title>
        <authorList>
            <person name="Haridas S."/>
            <person name="Albert R."/>
            <person name="Binder M."/>
            <person name="Bloem J."/>
            <person name="Labutti K."/>
            <person name="Salamov A."/>
            <person name="Andreopoulos B."/>
            <person name="Baker S."/>
            <person name="Barry K."/>
            <person name="Bills G."/>
            <person name="Bluhm B."/>
            <person name="Cannon C."/>
            <person name="Castanera R."/>
            <person name="Culley D."/>
            <person name="Daum C."/>
            <person name="Ezra D."/>
            <person name="Gonzalez J."/>
            <person name="Henrissat B."/>
            <person name="Kuo A."/>
            <person name="Liang C."/>
            <person name="Lipzen A."/>
            <person name="Lutzoni F."/>
            <person name="Magnuson J."/>
            <person name="Mondo S."/>
            <person name="Nolan M."/>
            <person name="Ohm R."/>
            <person name="Pangilinan J."/>
            <person name="Park H.-J."/>
            <person name="Ramirez L."/>
            <person name="Alfaro M."/>
            <person name="Sun H."/>
            <person name="Tritt A."/>
            <person name="Yoshinaga Y."/>
            <person name="Zwiers L.-H."/>
            <person name="Turgeon B."/>
            <person name="Goodwin S."/>
            <person name="Spatafora J."/>
            <person name="Crous P."/>
            <person name="Grigoriev I."/>
        </authorList>
    </citation>
    <scope>NUCLEOTIDE SEQUENCE</scope>
    <source>
        <strain evidence="1">CBS 133067</strain>
    </source>
</reference>
<organism evidence="1 2">
    <name type="scientific">Rhizodiscina lignyota</name>
    <dbReference type="NCBI Taxonomy" id="1504668"/>
    <lineage>
        <taxon>Eukaryota</taxon>
        <taxon>Fungi</taxon>
        <taxon>Dikarya</taxon>
        <taxon>Ascomycota</taxon>
        <taxon>Pezizomycotina</taxon>
        <taxon>Dothideomycetes</taxon>
        <taxon>Pleosporomycetidae</taxon>
        <taxon>Aulographales</taxon>
        <taxon>Rhizodiscinaceae</taxon>
        <taxon>Rhizodiscina</taxon>
    </lineage>
</organism>
<sequence length="362" mass="40683">MNATPSFSRDHNNQISFNELNDDILHEICTAIGDEPTPLANQAPYPLKSLSMVNRRLRHLLAPKIFRRLSLDGNIANILRALKVLQSCPELLHHTRSFKFDLYRHNDSGIPTDDLPGRLVSVLSYMPKLQHLAIILPEYHTAIFDSAFATAGISFNLVKTLVAGAYCEFVVPYCPNVESIASNQHYFLYSPRAKDEETAEESVRRGHATALVEAAGRAAKLTAFEMSQKWSAAQLCHVYEHMPLLRRLGMPGESYESEPEEYLLLISKFEQLQELALASARELSMAFRSNWSNLNYAGPGGEEVRRQQEELKRQVGENIAGVVFEVCKSLKKIWIGEYSFAAGGDGNPIAKEYLMKLRGEIL</sequence>